<dbReference type="SUPFAM" id="SSF53474">
    <property type="entry name" value="alpha/beta-Hydrolases"/>
    <property type="match status" value="1"/>
</dbReference>
<dbReference type="Pfam" id="PF12048">
    <property type="entry name" value="DUF3530"/>
    <property type="match status" value="2"/>
</dbReference>
<keyword evidence="2" id="KW-1185">Reference proteome</keyword>
<protein>
    <submittedName>
        <fullName evidence="1">Dienelactone hydrolase</fullName>
    </submittedName>
</protein>
<dbReference type="InterPro" id="IPR022529">
    <property type="entry name" value="DUF3530"/>
</dbReference>
<dbReference type="InterPro" id="IPR029058">
    <property type="entry name" value="AB_hydrolase_fold"/>
</dbReference>
<evidence type="ECO:0000313" key="1">
    <source>
        <dbReference type="EMBL" id="PPK71703.1"/>
    </source>
</evidence>
<sequence>MKSLRAVVFVLCMGYLLGDVCWAGDEKREADFAEGINKTLTIGKALWLESGEKKFLGVYTETEKAGTKGVVIILHDMGGHPDQRPLIYGLRVFLPEHNWATLSLQMPLREVGAGQEDYYALFPEAAARIRAGIDYARSGGAENIIVAGYGLGGLMSVYALSEQGLDIKALVTISLPAPITDNKAGQTLEFIKKINIPMLDIYGAVDVPDVTQSARDRRLAAKENAGYRQIRIDDEGHAYLHDEGLVVKRIYSWLGVTAETAKPGNDDVTPQNQ</sequence>
<comment type="caution">
    <text evidence="1">The sequence shown here is derived from an EMBL/GenBank/DDBJ whole genome shotgun (WGS) entry which is preliminary data.</text>
</comment>
<dbReference type="EMBL" id="PTIY01000006">
    <property type="protein sequence ID" value="PPK71703.1"/>
    <property type="molecule type" value="Genomic_DNA"/>
</dbReference>
<proteinExistence type="predicted"/>
<gene>
    <name evidence="1" type="ORF">B0F88_10652</name>
</gene>
<dbReference type="GO" id="GO:0016787">
    <property type="term" value="F:hydrolase activity"/>
    <property type="evidence" value="ECO:0007669"/>
    <property type="project" value="UniProtKB-KW"/>
</dbReference>
<organism evidence="1 2">
    <name type="scientific">Methylobacter tundripaludum</name>
    <dbReference type="NCBI Taxonomy" id="173365"/>
    <lineage>
        <taxon>Bacteria</taxon>
        <taxon>Pseudomonadati</taxon>
        <taxon>Pseudomonadota</taxon>
        <taxon>Gammaproteobacteria</taxon>
        <taxon>Methylococcales</taxon>
        <taxon>Methylococcaceae</taxon>
        <taxon>Methylobacter</taxon>
    </lineage>
</organism>
<accession>A0A2S6H2M2</accession>
<dbReference type="RefSeq" id="WP_104423587.1">
    <property type="nucleotide sequence ID" value="NZ_PTIY01000006.1"/>
</dbReference>
<dbReference type="AlphaFoldDB" id="A0A2S6H2M2"/>
<evidence type="ECO:0000313" key="2">
    <source>
        <dbReference type="Proteomes" id="UP000238071"/>
    </source>
</evidence>
<dbReference type="OrthoDB" id="9776279at2"/>
<reference evidence="1 2" key="1">
    <citation type="submission" date="2018-02" db="EMBL/GenBank/DDBJ databases">
        <title>Subsurface microbial communities from deep shales in Ohio and West Virginia, USA.</title>
        <authorList>
            <person name="Wrighton K."/>
        </authorList>
    </citation>
    <scope>NUCLEOTIDE SEQUENCE [LARGE SCALE GENOMIC DNA]</scope>
    <source>
        <strain evidence="1 2">OWC-G53F</strain>
    </source>
</reference>
<name>A0A2S6H2M2_9GAMM</name>
<dbReference type="Gene3D" id="3.40.50.1820">
    <property type="entry name" value="alpha/beta hydrolase"/>
    <property type="match status" value="1"/>
</dbReference>
<keyword evidence="1" id="KW-0378">Hydrolase</keyword>
<dbReference type="Proteomes" id="UP000238071">
    <property type="component" value="Unassembled WGS sequence"/>
</dbReference>